<accession>A0A0H2ML09</accession>
<protein>
    <submittedName>
        <fullName evidence="2">Uncharacterized protein</fullName>
    </submittedName>
</protein>
<dbReference type="STRING" id="1489064.WH96_07100"/>
<evidence type="ECO:0000313" key="2">
    <source>
        <dbReference type="EMBL" id="KLN61397.1"/>
    </source>
</evidence>
<keyword evidence="1" id="KW-0812">Transmembrane</keyword>
<keyword evidence="1" id="KW-0472">Membrane</keyword>
<sequence>MFKFFKKIPKYFRTNFDFFNARTPEEIEEKKLNKEKEKIQRDINDLGIQKIIKPTVIVLGTIMLASLNNLPNSSDEYYLYHAFLWLIVGSLIGLMAVGLAQATILEKKNSNRAVFAIPFMLLIGMAFFDLRLCRISPVARPWKYHLQAGKNRAYR</sequence>
<reference evidence="2 3" key="1">
    <citation type="submission" date="2015-03" db="EMBL/GenBank/DDBJ databases">
        <title>Genome Sequence of Kiloniella spongiae MEBiC09566, isolated from a marine sponge.</title>
        <authorList>
            <person name="Shao Z."/>
            <person name="Wang L."/>
            <person name="Li X."/>
        </authorList>
    </citation>
    <scope>NUCLEOTIDE SEQUENCE [LARGE SCALE GENOMIC DNA]</scope>
    <source>
        <strain evidence="2 3">MEBiC09566</strain>
    </source>
</reference>
<feature type="transmembrane region" description="Helical" evidence="1">
    <location>
        <begin position="77"/>
        <end position="100"/>
    </location>
</feature>
<keyword evidence="1" id="KW-1133">Transmembrane helix</keyword>
<feature type="transmembrane region" description="Helical" evidence="1">
    <location>
        <begin position="112"/>
        <end position="130"/>
    </location>
</feature>
<gene>
    <name evidence="2" type="ORF">WH96_07100</name>
</gene>
<proteinExistence type="predicted"/>
<dbReference type="RefSeq" id="WP_047763477.1">
    <property type="nucleotide sequence ID" value="NZ_LAQL01000004.1"/>
</dbReference>
<dbReference type="Proteomes" id="UP000035444">
    <property type="component" value="Unassembled WGS sequence"/>
</dbReference>
<organism evidence="2 3">
    <name type="scientific">Kiloniella spongiae</name>
    <dbReference type="NCBI Taxonomy" id="1489064"/>
    <lineage>
        <taxon>Bacteria</taxon>
        <taxon>Pseudomonadati</taxon>
        <taxon>Pseudomonadota</taxon>
        <taxon>Alphaproteobacteria</taxon>
        <taxon>Rhodospirillales</taxon>
        <taxon>Kiloniellaceae</taxon>
        <taxon>Kiloniella</taxon>
    </lineage>
</organism>
<dbReference type="AlphaFoldDB" id="A0A0H2ML09"/>
<keyword evidence="3" id="KW-1185">Reference proteome</keyword>
<evidence type="ECO:0000256" key="1">
    <source>
        <dbReference type="SAM" id="Phobius"/>
    </source>
</evidence>
<dbReference type="EMBL" id="LAQL01000004">
    <property type="protein sequence ID" value="KLN61397.1"/>
    <property type="molecule type" value="Genomic_DNA"/>
</dbReference>
<feature type="transmembrane region" description="Helical" evidence="1">
    <location>
        <begin position="51"/>
        <end position="71"/>
    </location>
</feature>
<comment type="caution">
    <text evidence="2">The sequence shown here is derived from an EMBL/GenBank/DDBJ whole genome shotgun (WGS) entry which is preliminary data.</text>
</comment>
<name>A0A0H2ML09_9PROT</name>
<evidence type="ECO:0000313" key="3">
    <source>
        <dbReference type="Proteomes" id="UP000035444"/>
    </source>
</evidence>